<dbReference type="Proteomes" id="UP000663836">
    <property type="component" value="Unassembled WGS sequence"/>
</dbReference>
<evidence type="ECO:0008006" key="3">
    <source>
        <dbReference type="Google" id="ProtNLM"/>
    </source>
</evidence>
<evidence type="ECO:0000313" key="2">
    <source>
        <dbReference type="Proteomes" id="UP000663836"/>
    </source>
</evidence>
<protein>
    <recommendedName>
        <fullName evidence="3">HTH psq-type domain-containing protein</fullName>
    </recommendedName>
</protein>
<dbReference type="SUPFAM" id="SSF46689">
    <property type="entry name" value="Homeodomain-like"/>
    <property type="match status" value="1"/>
</dbReference>
<dbReference type="AlphaFoldDB" id="A0A820FZJ1"/>
<comment type="caution">
    <text evidence="1">The sequence shown here is derived from an EMBL/GenBank/DDBJ whole genome shotgun (WGS) entry which is preliminary data.</text>
</comment>
<sequence>MSATKHRGLYAKEKVINAVRAVKDGKMTSVEASKFYKVPSSTIRCHVNGYSARIGAGASFYLSKKQEDYLVELIKSFESIGLRLTKLVLKKIVGQFIKLVTNNSRFKSK</sequence>
<dbReference type="Gene3D" id="1.10.10.60">
    <property type="entry name" value="Homeodomain-like"/>
    <property type="match status" value="1"/>
</dbReference>
<accession>A0A820FZJ1</accession>
<organism evidence="1 2">
    <name type="scientific">Rotaria sordida</name>
    <dbReference type="NCBI Taxonomy" id="392033"/>
    <lineage>
        <taxon>Eukaryota</taxon>
        <taxon>Metazoa</taxon>
        <taxon>Spiralia</taxon>
        <taxon>Gnathifera</taxon>
        <taxon>Rotifera</taxon>
        <taxon>Eurotatoria</taxon>
        <taxon>Bdelloidea</taxon>
        <taxon>Philodinida</taxon>
        <taxon>Philodinidae</taxon>
        <taxon>Rotaria</taxon>
    </lineage>
</organism>
<dbReference type="InterPro" id="IPR009057">
    <property type="entry name" value="Homeodomain-like_sf"/>
</dbReference>
<dbReference type="EMBL" id="CAJOBD010027462">
    <property type="protein sequence ID" value="CAF4271804.1"/>
    <property type="molecule type" value="Genomic_DNA"/>
</dbReference>
<name>A0A820FZJ1_9BILA</name>
<reference evidence="1" key="1">
    <citation type="submission" date="2021-02" db="EMBL/GenBank/DDBJ databases">
        <authorList>
            <person name="Nowell W R."/>
        </authorList>
    </citation>
    <scope>NUCLEOTIDE SEQUENCE</scope>
</reference>
<gene>
    <name evidence="1" type="ORF">JBS370_LOCUS39460</name>
</gene>
<evidence type="ECO:0000313" key="1">
    <source>
        <dbReference type="EMBL" id="CAF4271804.1"/>
    </source>
</evidence>
<proteinExistence type="predicted"/>